<keyword evidence="6 9" id="KW-1133">Transmembrane helix</keyword>
<accession>A0A917ZSU8</accession>
<evidence type="ECO:0000256" key="8">
    <source>
        <dbReference type="SAM" id="MobiDB-lite"/>
    </source>
</evidence>
<comment type="subcellular location">
    <subcellularLocation>
        <location evidence="1">Cell membrane</location>
        <topology evidence="1">Multi-pass membrane protein</topology>
    </subcellularLocation>
</comment>
<feature type="region of interest" description="Disordered" evidence="8">
    <location>
        <begin position="341"/>
        <end position="385"/>
    </location>
</feature>
<feature type="transmembrane region" description="Helical" evidence="9">
    <location>
        <begin position="61"/>
        <end position="80"/>
    </location>
</feature>
<evidence type="ECO:0000256" key="4">
    <source>
        <dbReference type="ARBA" id="ARBA00022519"/>
    </source>
</evidence>
<dbReference type="PANTHER" id="PTHR32196">
    <property type="entry name" value="ABC TRANSPORTER PERMEASE PROTEIN YPHD-RELATED-RELATED"/>
    <property type="match status" value="1"/>
</dbReference>
<keyword evidence="2" id="KW-0813">Transport</keyword>
<keyword evidence="5 9" id="KW-0812">Transmembrane</keyword>
<comment type="caution">
    <text evidence="10">The sequence shown here is derived from an EMBL/GenBank/DDBJ whole genome shotgun (WGS) entry which is preliminary data.</text>
</comment>
<name>A0A917ZSU8_9ACTN</name>
<dbReference type="AlphaFoldDB" id="A0A917ZSU8"/>
<evidence type="ECO:0000313" key="11">
    <source>
        <dbReference type="Proteomes" id="UP000641932"/>
    </source>
</evidence>
<dbReference type="GO" id="GO:0022857">
    <property type="term" value="F:transmembrane transporter activity"/>
    <property type="evidence" value="ECO:0007669"/>
    <property type="project" value="InterPro"/>
</dbReference>
<evidence type="ECO:0000313" key="10">
    <source>
        <dbReference type="EMBL" id="GGO91829.1"/>
    </source>
</evidence>
<keyword evidence="7 9" id="KW-0472">Membrane</keyword>
<feature type="transmembrane region" description="Helical" evidence="9">
    <location>
        <begin position="179"/>
        <end position="201"/>
    </location>
</feature>
<evidence type="ECO:0000256" key="5">
    <source>
        <dbReference type="ARBA" id="ARBA00022692"/>
    </source>
</evidence>
<dbReference type="EMBL" id="BMMS01000017">
    <property type="protein sequence ID" value="GGO91829.1"/>
    <property type="molecule type" value="Genomic_DNA"/>
</dbReference>
<feature type="transmembrane region" description="Helical" evidence="9">
    <location>
        <begin position="309"/>
        <end position="330"/>
    </location>
</feature>
<evidence type="ECO:0000256" key="1">
    <source>
        <dbReference type="ARBA" id="ARBA00004651"/>
    </source>
</evidence>
<feature type="transmembrane region" description="Helical" evidence="9">
    <location>
        <begin position="234"/>
        <end position="254"/>
    </location>
</feature>
<sequence length="385" mass="39564">MTATAPTTLPPSPRSVPTRPRRLSLQRLIGTHGLLVLLVVLVIVFSLALPDTFPTAFNARTILADKAAVGFIALAVMVPMTAGQFDLSVGYLLGLTHILAVGLQVRSGLPWPLVVVVVLAVGALVGLVNGLLVEVAKINSFIATLGMGTILFGLSNWYTEGQQVTGRLAPAFLRLTATEVAGIPIATLYVAAVALVLWVAYEFLPVGRRMYALGANPRAAALTGISSRRSTTGAFILSGVLAACAGVLVASKLQVGQANIGPEFMLPGFVGAFLGSTSVRPGRANVWGTVLAVLVLAVGISGLEQLGQAFFVEPLFNGSTLVLAVGLSGFAQRRRVRATAAAAARAASSPPAADPQTAEPSPSPSSTIPSATPTSTPTTPTTGRS</sequence>
<evidence type="ECO:0000256" key="6">
    <source>
        <dbReference type="ARBA" id="ARBA00022989"/>
    </source>
</evidence>
<feature type="transmembrane region" description="Helical" evidence="9">
    <location>
        <begin position="28"/>
        <end position="49"/>
    </location>
</feature>
<dbReference type="RefSeq" id="WP_189133154.1">
    <property type="nucleotide sequence ID" value="NZ_BMMS01000017.1"/>
</dbReference>
<organism evidence="10 11">
    <name type="scientific">Wenjunlia tyrosinilytica</name>
    <dbReference type="NCBI Taxonomy" id="1544741"/>
    <lineage>
        <taxon>Bacteria</taxon>
        <taxon>Bacillati</taxon>
        <taxon>Actinomycetota</taxon>
        <taxon>Actinomycetes</taxon>
        <taxon>Kitasatosporales</taxon>
        <taxon>Streptomycetaceae</taxon>
        <taxon>Wenjunlia</taxon>
    </lineage>
</organism>
<evidence type="ECO:0000256" key="3">
    <source>
        <dbReference type="ARBA" id="ARBA00022475"/>
    </source>
</evidence>
<feature type="transmembrane region" description="Helical" evidence="9">
    <location>
        <begin position="286"/>
        <end position="303"/>
    </location>
</feature>
<feature type="transmembrane region" description="Helical" evidence="9">
    <location>
        <begin position="111"/>
        <end position="133"/>
    </location>
</feature>
<evidence type="ECO:0000256" key="2">
    <source>
        <dbReference type="ARBA" id="ARBA00022448"/>
    </source>
</evidence>
<dbReference type="Pfam" id="PF02653">
    <property type="entry name" value="BPD_transp_2"/>
    <property type="match status" value="1"/>
</dbReference>
<gene>
    <name evidence="10" type="ORF">GCM10012280_40610</name>
</gene>
<dbReference type="InterPro" id="IPR001851">
    <property type="entry name" value="ABC_transp_permease"/>
</dbReference>
<evidence type="ECO:0000256" key="9">
    <source>
        <dbReference type="SAM" id="Phobius"/>
    </source>
</evidence>
<feature type="transmembrane region" description="Helical" evidence="9">
    <location>
        <begin position="260"/>
        <end position="279"/>
    </location>
</feature>
<reference evidence="10" key="2">
    <citation type="submission" date="2020-09" db="EMBL/GenBank/DDBJ databases">
        <authorList>
            <person name="Sun Q."/>
            <person name="Zhou Y."/>
        </authorList>
    </citation>
    <scope>NUCLEOTIDE SEQUENCE</scope>
    <source>
        <strain evidence="10">CGMCC 4.7201</strain>
    </source>
</reference>
<dbReference type="Proteomes" id="UP000641932">
    <property type="component" value="Unassembled WGS sequence"/>
</dbReference>
<keyword evidence="3" id="KW-1003">Cell membrane</keyword>
<keyword evidence="4" id="KW-0997">Cell inner membrane</keyword>
<dbReference type="PANTHER" id="PTHR32196:SF21">
    <property type="entry name" value="ABC TRANSPORTER PERMEASE PROTEIN YPHD-RELATED"/>
    <property type="match status" value="1"/>
</dbReference>
<reference evidence="10" key="1">
    <citation type="journal article" date="2014" name="Int. J. Syst. Evol. Microbiol.">
        <title>Complete genome sequence of Corynebacterium casei LMG S-19264T (=DSM 44701T), isolated from a smear-ripened cheese.</title>
        <authorList>
            <consortium name="US DOE Joint Genome Institute (JGI-PGF)"/>
            <person name="Walter F."/>
            <person name="Albersmeier A."/>
            <person name="Kalinowski J."/>
            <person name="Ruckert C."/>
        </authorList>
    </citation>
    <scope>NUCLEOTIDE SEQUENCE</scope>
    <source>
        <strain evidence="10">CGMCC 4.7201</strain>
    </source>
</reference>
<feature type="transmembrane region" description="Helical" evidence="9">
    <location>
        <begin position="140"/>
        <end position="159"/>
    </location>
</feature>
<proteinExistence type="predicted"/>
<dbReference type="CDD" id="cd06579">
    <property type="entry name" value="TM_PBP1_transp_AraH_like"/>
    <property type="match status" value="1"/>
</dbReference>
<protein>
    <submittedName>
        <fullName evidence="10">Sugar ABC transporter permease</fullName>
    </submittedName>
</protein>
<evidence type="ECO:0000256" key="7">
    <source>
        <dbReference type="ARBA" id="ARBA00023136"/>
    </source>
</evidence>
<keyword evidence="11" id="KW-1185">Reference proteome</keyword>
<dbReference type="GO" id="GO:0005886">
    <property type="term" value="C:plasma membrane"/>
    <property type="evidence" value="ECO:0007669"/>
    <property type="project" value="UniProtKB-SubCell"/>
</dbReference>